<evidence type="ECO:0000313" key="1">
    <source>
        <dbReference type="EMBL" id="SKA87119.1"/>
    </source>
</evidence>
<dbReference type="InterPro" id="IPR011008">
    <property type="entry name" value="Dimeric_a/b-barrel"/>
</dbReference>
<dbReference type="InterPro" id="IPR009874">
    <property type="entry name" value="DUF1428"/>
</dbReference>
<sequence>MSYVDGYILPLPAENVEEYRAMAQCAGQIWIEHGALAYRECIGDDLNSEWAGDSFPKAVNAAANEKVIFAFITFTSREHRDEVNAKVYADPRLEDCGDMDDPPFDFKRMAYGGFQVLVDL</sequence>
<dbReference type="EMBL" id="FUYB01000015">
    <property type="protein sequence ID" value="SKA87119.1"/>
    <property type="molecule type" value="Genomic_DNA"/>
</dbReference>
<dbReference type="Pfam" id="PF07237">
    <property type="entry name" value="DUF1428"/>
    <property type="match status" value="1"/>
</dbReference>
<name>A0A1T4XCF2_9GAMM</name>
<dbReference type="SUPFAM" id="SSF54909">
    <property type="entry name" value="Dimeric alpha+beta barrel"/>
    <property type="match status" value="1"/>
</dbReference>
<dbReference type="Proteomes" id="UP000190460">
    <property type="component" value="Unassembled WGS sequence"/>
</dbReference>
<gene>
    <name evidence="1" type="ORF">SAMN02745130_02795</name>
</gene>
<accession>A0A1T4XCF2</accession>
<dbReference type="AlphaFoldDB" id="A0A1T4XCF2"/>
<dbReference type="STRING" id="92487.SAMN02745130_02795"/>
<keyword evidence="2" id="KW-1185">Reference proteome</keyword>
<dbReference type="PIRSF" id="PIRSF007028">
    <property type="entry name" value="UCP007028"/>
    <property type="match status" value="1"/>
</dbReference>
<dbReference type="OrthoDB" id="9792392at2"/>
<evidence type="ECO:0000313" key="2">
    <source>
        <dbReference type="Proteomes" id="UP000190460"/>
    </source>
</evidence>
<dbReference type="RefSeq" id="WP_078923246.1">
    <property type="nucleotide sequence ID" value="NZ_FUYB01000015.1"/>
</dbReference>
<protein>
    <submittedName>
        <fullName evidence="1">Uncharacterized conserved protein YbaA, DUF1428 family</fullName>
    </submittedName>
</protein>
<organism evidence="1 2">
    <name type="scientific">Thiothrix eikelboomii</name>
    <dbReference type="NCBI Taxonomy" id="92487"/>
    <lineage>
        <taxon>Bacteria</taxon>
        <taxon>Pseudomonadati</taxon>
        <taxon>Pseudomonadota</taxon>
        <taxon>Gammaproteobacteria</taxon>
        <taxon>Thiotrichales</taxon>
        <taxon>Thiotrichaceae</taxon>
        <taxon>Thiothrix</taxon>
    </lineage>
</organism>
<dbReference type="Gene3D" id="3.30.70.100">
    <property type="match status" value="1"/>
</dbReference>
<proteinExistence type="predicted"/>
<reference evidence="1 2" key="1">
    <citation type="submission" date="2017-02" db="EMBL/GenBank/DDBJ databases">
        <authorList>
            <person name="Peterson S.W."/>
        </authorList>
    </citation>
    <scope>NUCLEOTIDE SEQUENCE [LARGE SCALE GENOMIC DNA]</scope>
    <source>
        <strain evidence="1 2">ATCC 49788</strain>
    </source>
</reference>